<dbReference type="EMBL" id="ASRX01000005">
    <property type="protein sequence ID" value="EYF08239.1"/>
    <property type="molecule type" value="Genomic_DNA"/>
</dbReference>
<gene>
    <name evidence="1" type="ORF">CAP_6000</name>
</gene>
<comment type="caution">
    <text evidence="1">The sequence shown here is derived from an EMBL/GenBank/DDBJ whole genome shotgun (WGS) entry which is preliminary data.</text>
</comment>
<protein>
    <submittedName>
        <fullName evidence="1">Uncharacterized protein</fullName>
    </submittedName>
</protein>
<keyword evidence="2" id="KW-1185">Reference proteome</keyword>
<accession>A0A017TG69</accession>
<evidence type="ECO:0000313" key="1">
    <source>
        <dbReference type="EMBL" id="EYF08239.1"/>
    </source>
</evidence>
<dbReference type="Proteomes" id="UP000019678">
    <property type="component" value="Unassembled WGS sequence"/>
</dbReference>
<name>A0A017TG69_9BACT</name>
<dbReference type="AlphaFoldDB" id="A0A017TG69"/>
<reference evidence="1 2" key="1">
    <citation type="submission" date="2013-05" db="EMBL/GenBank/DDBJ databases">
        <title>Genome assembly of Chondromyces apiculatus DSM 436.</title>
        <authorList>
            <person name="Sharma G."/>
            <person name="Khatri I."/>
            <person name="Kaur C."/>
            <person name="Mayilraj S."/>
            <person name="Subramanian S."/>
        </authorList>
    </citation>
    <scope>NUCLEOTIDE SEQUENCE [LARGE SCALE GENOMIC DNA]</scope>
    <source>
        <strain evidence="1 2">DSM 436</strain>
    </source>
</reference>
<evidence type="ECO:0000313" key="2">
    <source>
        <dbReference type="Proteomes" id="UP000019678"/>
    </source>
</evidence>
<sequence>MTANLIHVTANLIHVAANLIHVAANLILVAANPAHPTMCADPRRQSYLHVTAKRIRVPVVRVL</sequence>
<organism evidence="1 2">
    <name type="scientific">Chondromyces apiculatus DSM 436</name>
    <dbReference type="NCBI Taxonomy" id="1192034"/>
    <lineage>
        <taxon>Bacteria</taxon>
        <taxon>Pseudomonadati</taxon>
        <taxon>Myxococcota</taxon>
        <taxon>Polyangia</taxon>
        <taxon>Polyangiales</taxon>
        <taxon>Polyangiaceae</taxon>
        <taxon>Chondromyces</taxon>
    </lineage>
</organism>
<proteinExistence type="predicted"/>